<reference evidence="7 8" key="1">
    <citation type="submission" date="2021-03" db="EMBL/GenBank/DDBJ databases">
        <title>Sequencing the genomes of 1000 actinobacteria strains.</title>
        <authorList>
            <person name="Klenk H.-P."/>
        </authorList>
    </citation>
    <scope>NUCLEOTIDE SEQUENCE [LARGE SCALE GENOMIC DNA]</scope>
    <source>
        <strain evidence="7 8">DSM 14566</strain>
    </source>
</reference>
<dbReference type="PANTHER" id="PTHR30579">
    <property type="entry name" value="TRANSCRIPTIONAL REGULATOR"/>
    <property type="match status" value="1"/>
</dbReference>
<feature type="domain" description="HTH lysR-type" evidence="6">
    <location>
        <begin position="3"/>
        <end position="59"/>
    </location>
</feature>
<dbReference type="PANTHER" id="PTHR30579:SF2">
    <property type="entry name" value="HTH-TYPE TRANSCRIPTIONAL REGULATOR ARGP"/>
    <property type="match status" value="1"/>
</dbReference>
<dbReference type="InterPro" id="IPR036388">
    <property type="entry name" value="WH-like_DNA-bd_sf"/>
</dbReference>
<evidence type="ECO:0000256" key="2">
    <source>
        <dbReference type="ARBA" id="ARBA00023015"/>
    </source>
</evidence>
<protein>
    <submittedName>
        <fullName evidence="7">LysR family transcriptional regulator (Chromosome initiation inhibitor)</fullName>
    </submittedName>
</protein>
<evidence type="ECO:0000256" key="3">
    <source>
        <dbReference type="ARBA" id="ARBA00023125"/>
    </source>
</evidence>
<dbReference type="PRINTS" id="PR00039">
    <property type="entry name" value="HTHLYSR"/>
</dbReference>
<dbReference type="InterPro" id="IPR005119">
    <property type="entry name" value="LysR_subst-bd"/>
</dbReference>
<dbReference type="Gene3D" id="3.40.190.290">
    <property type="match status" value="1"/>
</dbReference>
<keyword evidence="5" id="KW-0804">Transcription</keyword>
<dbReference type="Gene3D" id="1.10.10.10">
    <property type="entry name" value="Winged helix-like DNA-binding domain superfamily/Winged helix DNA-binding domain"/>
    <property type="match status" value="1"/>
</dbReference>
<evidence type="ECO:0000259" key="6">
    <source>
        <dbReference type="PROSITE" id="PS50931"/>
    </source>
</evidence>
<dbReference type="InterPro" id="IPR017685">
    <property type="entry name" value="ArgP"/>
</dbReference>
<dbReference type="PROSITE" id="PS50931">
    <property type="entry name" value="HTH_LYSR"/>
    <property type="match status" value="1"/>
</dbReference>
<dbReference type="EMBL" id="JAGIOD010000002">
    <property type="protein sequence ID" value="MBP2384122.1"/>
    <property type="molecule type" value="Genomic_DNA"/>
</dbReference>
<dbReference type="Pfam" id="PF03466">
    <property type="entry name" value="LysR_substrate"/>
    <property type="match status" value="1"/>
</dbReference>
<dbReference type="SUPFAM" id="SSF53850">
    <property type="entry name" value="Periplasmic binding protein-like II"/>
    <property type="match status" value="1"/>
</dbReference>
<proteinExistence type="inferred from homology"/>
<keyword evidence="2" id="KW-0805">Transcription regulation</keyword>
<comment type="similarity">
    <text evidence="1">Belongs to the LysR transcriptional regulatory family.</text>
</comment>
<dbReference type="InterPro" id="IPR000847">
    <property type="entry name" value="LysR_HTH_N"/>
</dbReference>
<dbReference type="InterPro" id="IPR050176">
    <property type="entry name" value="LTTR"/>
</dbReference>
<dbReference type="NCBIfam" id="TIGR03298">
    <property type="entry name" value="argP"/>
    <property type="match status" value="1"/>
</dbReference>
<accession>A0ABS4X6M4</accession>
<dbReference type="InterPro" id="IPR036390">
    <property type="entry name" value="WH_DNA-bd_sf"/>
</dbReference>
<dbReference type="RefSeq" id="WP_209905001.1">
    <property type="nucleotide sequence ID" value="NZ_BAAAJW010000001.1"/>
</dbReference>
<evidence type="ECO:0000313" key="7">
    <source>
        <dbReference type="EMBL" id="MBP2384122.1"/>
    </source>
</evidence>
<keyword evidence="4" id="KW-0010">Activator</keyword>
<evidence type="ECO:0000256" key="4">
    <source>
        <dbReference type="ARBA" id="ARBA00023159"/>
    </source>
</evidence>
<keyword evidence="3" id="KW-0238">DNA-binding</keyword>
<dbReference type="Proteomes" id="UP001519290">
    <property type="component" value="Unassembled WGS sequence"/>
</dbReference>
<organism evidence="7 8">
    <name type="scientific">Brachybacterium sacelli</name>
    <dbReference type="NCBI Taxonomy" id="173364"/>
    <lineage>
        <taxon>Bacteria</taxon>
        <taxon>Bacillati</taxon>
        <taxon>Actinomycetota</taxon>
        <taxon>Actinomycetes</taxon>
        <taxon>Micrococcales</taxon>
        <taxon>Dermabacteraceae</taxon>
        <taxon>Brachybacterium</taxon>
    </lineage>
</organism>
<sequence>MSIDPQSALALASVAECGTLEQAAQELHITPSAVSQRLKQLEQQLGQRLLVRSRPVRITEAGEAVVRFARRYAVLEHDAEAALGLDGRGAAPRLTIAVNSDSLATWFLGALARFTQRHPAQVEVVREDQDVTARLLATGAAVAAVTSSSSPSPGCSVTALGSLSYTSMAATTWWERWVGDPRDPDPASVTPEVLTRAPRVDFDRSDELQAHWLHERGVDPASAPVHHVPSTHDLARAVELGLGWAMLLEGQGIDMQERGVGVPLGGGALTTPLYWQVARTPSTLLGGLTEAVVAVAQETLLRPSAR</sequence>
<gene>
    <name evidence="7" type="ORF">JOF43_004111</name>
</gene>
<evidence type="ECO:0000256" key="1">
    <source>
        <dbReference type="ARBA" id="ARBA00009437"/>
    </source>
</evidence>
<keyword evidence="8" id="KW-1185">Reference proteome</keyword>
<dbReference type="Pfam" id="PF00126">
    <property type="entry name" value="HTH_1"/>
    <property type="match status" value="1"/>
</dbReference>
<evidence type="ECO:0000256" key="5">
    <source>
        <dbReference type="ARBA" id="ARBA00023163"/>
    </source>
</evidence>
<comment type="caution">
    <text evidence="7">The sequence shown here is derived from an EMBL/GenBank/DDBJ whole genome shotgun (WGS) entry which is preliminary data.</text>
</comment>
<dbReference type="SUPFAM" id="SSF46785">
    <property type="entry name" value="Winged helix' DNA-binding domain"/>
    <property type="match status" value="1"/>
</dbReference>
<evidence type="ECO:0000313" key="8">
    <source>
        <dbReference type="Proteomes" id="UP001519290"/>
    </source>
</evidence>
<name>A0ABS4X6M4_9MICO</name>
<dbReference type="NCBIfam" id="NF002964">
    <property type="entry name" value="PRK03635.1"/>
    <property type="match status" value="1"/>
</dbReference>